<feature type="region of interest" description="Disordered" evidence="1">
    <location>
        <begin position="434"/>
        <end position="499"/>
    </location>
</feature>
<accession>A0A1S2YKW2</accession>
<feature type="compositionally biased region" description="Basic and acidic residues" evidence="1">
    <location>
        <begin position="542"/>
        <end position="558"/>
    </location>
</feature>
<dbReference type="PaxDb" id="3827-XP_004506327.1"/>
<dbReference type="STRING" id="3827.A0A1S2YKW2"/>
<evidence type="ECO:0000313" key="3">
    <source>
        <dbReference type="RefSeq" id="XP_004506327.1"/>
    </source>
</evidence>
<feature type="compositionally biased region" description="Acidic residues" evidence="1">
    <location>
        <begin position="456"/>
        <end position="466"/>
    </location>
</feature>
<evidence type="ECO:0000313" key="2">
    <source>
        <dbReference type="Proteomes" id="UP000087171"/>
    </source>
</evidence>
<sequence length="805" mass="88739">MATDDANWNPQTNWTISSGSLHTSLTFQSSLSFSDDDDQSTESLPLLLHSPSPDSSPCEITINFAEKHELKQIYVRSTARVYEIYYAPDLKSNNEYLCTVRCGVTTRDGEILRSHGINLIDSLRDKDFCDESVRNDDDWVEVKAVDTPSLNSISTAQDLFEATAETNDVSPCISVTLRLLSLQSKGCVCVDEIYVFGDPVDSESLESHNENSSGSSLMAMFLPLMQLSKTTGLNAVRKEKQFVSEDDLKETPHPSGSVIENQLKGNDSITHPHEVELKEVKGGSVGPSKPETFSQAAKMESDPAAVPSQAAPMNIPCAVLSQVSINQGDFLGGNVERALEKLMSRMDKIEEICLGFQEKMVMPMNSIEARLERVEQQLETLSKKWQNSASAPDASCIKSETTSGENFLDCTVTEEIESDKKSLHTEVLNVSPRDMSDLEKTTQLLPGLVVTAPEFSEGEDEEDNASEQEMNLSEGEDEEDNASEPEMNPSNDKPKQSIDDALSSALANFLSYSLSSELPKYAKSLHVKAPEFSNEDDDHESDNEIVKNDSVHPTDSKKFSHIQDSSTNLLEKGEKLNDYNDISSEKTTQEAEQYDFFCSAQGDQDDGYVDSPLVEPSLRMDSKDKVEDNNDGKISGKESDFFLSNISNISNEVVDSLSPSGYRAMEAPKNTFHENIIENVLGFSLASPVVDFEIPLLDVKFISQTSPITEGYLESLLVETPETSSRDPSVNVSSEDLFIKEQLKDNHDLSIEEHFNLISVDDGEPVNPASNTHVALVEDLCSSVTAPVNVGGDTLAEDHKRKRES</sequence>
<protein>
    <submittedName>
        <fullName evidence="3">Uncharacterized protein LOC101492008</fullName>
    </submittedName>
</protein>
<evidence type="ECO:0000256" key="1">
    <source>
        <dbReference type="SAM" id="MobiDB-lite"/>
    </source>
</evidence>
<reference evidence="3" key="2">
    <citation type="submission" date="2025-08" db="UniProtKB">
        <authorList>
            <consortium name="RefSeq"/>
        </authorList>
    </citation>
    <scope>IDENTIFICATION</scope>
    <source>
        <tissue evidence="3">Etiolated seedlings</tissue>
    </source>
</reference>
<keyword evidence="2" id="KW-1185">Reference proteome</keyword>
<organism evidence="2 3">
    <name type="scientific">Cicer arietinum</name>
    <name type="common">Chickpea</name>
    <name type="synonym">Garbanzo</name>
    <dbReference type="NCBI Taxonomy" id="3827"/>
    <lineage>
        <taxon>Eukaryota</taxon>
        <taxon>Viridiplantae</taxon>
        <taxon>Streptophyta</taxon>
        <taxon>Embryophyta</taxon>
        <taxon>Tracheophyta</taxon>
        <taxon>Spermatophyta</taxon>
        <taxon>Magnoliopsida</taxon>
        <taxon>eudicotyledons</taxon>
        <taxon>Gunneridae</taxon>
        <taxon>Pentapetalae</taxon>
        <taxon>rosids</taxon>
        <taxon>fabids</taxon>
        <taxon>Fabales</taxon>
        <taxon>Fabaceae</taxon>
        <taxon>Papilionoideae</taxon>
        <taxon>50 kb inversion clade</taxon>
        <taxon>NPAAA clade</taxon>
        <taxon>Hologalegina</taxon>
        <taxon>IRL clade</taxon>
        <taxon>Cicereae</taxon>
        <taxon>Cicer</taxon>
    </lineage>
</organism>
<feature type="region of interest" description="Disordered" evidence="1">
    <location>
        <begin position="531"/>
        <end position="573"/>
    </location>
</feature>
<feature type="region of interest" description="Disordered" evidence="1">
    <location>
        <begin position="244"/>
        <end position="264"/>
    </location>
</feature>
<dbReference type="PANTHER" id="PTHR37261:SF1">
    <property type="entry name" value="40S RIBOSOMAL PROTEIN S27"/>
    <property type="match status" value="1"/>
</dbReference>
<gene>
    <name evidence="3" type="primary">LOC101492008</name>
</gene>
<dbReference type="Proteomes" id="UP000087171">
    <property type="component" value="Chromosome Ca6"/>
</dbReference>
<dbReference type="GeneID" id="101492008"/>
<dbReference type="AlphaFoldDB" id="A0A1S2YKW2"/>
<reference evidence="2" key="1">
    <citation type="journal article" date="2013" name="Nat. Biotechnol.">
        <title>Draft genome sequence of chickpea (Cicer arietinum) provides a resource for trait improvement.</title>
        <authorList>
            <person name="Varshney R.K."/>
            <person name="Song C."/>
            <person name="Saxena R.K."/>
            <person name="Azam S."/>
            <person name="Yu S."/>
            <person name="Sharpe A.G."/>
            <person name="Cannon S."/>
            <person name="Baek J."/>
            <person name="Rosen B.D."/>
            <person name="Tar'an B."/>
            <person name="Millan T."/>
            <person name="Zhang X."/>
            <person name="Ramsay L.D."/>
            <person name="Iwata A."/>
            <person name="Wang Y."/>
            <person name="Nelson W."/>
            <person name="Farmer A.D."/>
            <person name="Gaur P.M."/>
            <person name="Soderlund C."/>
            <person name="Penmetsa R.V."/>
            <person name="Xu C."/>
            <person name="Bharti A.K."/>
            <person name="He W."/>
            <person name="Winter P."/>
            <person name="Zhao S."/>
            <person name="Hane J.K."/>
            <person name="Carrasquilla-Garcia N."/>
            <person name="Condie J.A."/>
            <person name="Upadhyaya H.D."/>
            <person name="Luo M.C."/>
            <person name="Thudi M."/>
            <person name="Gowda C.L."/>
            <person name="Singh N.P."/>
            <person name="Lichtenzveig J."/>
            <person name="Gali K.K."/>
            <person name="Rubio J."/>
            <person name="Nadarajan N."/>
            <person name="Dolezel J."/>
            <person name="Bansal K.C."/>
            <person name="Xu X."/>
            <person name="Edwards D."/>
            <person name="Zhang G."/>
            <person name="Kahl G."/>
            <person name="Gil J."/>
            <person name="Singh K.B."/>
            <person name="Datta S.K."/>
            <person name="Jackson S.A."/>
            <person name="Wang J."/>
            <person name="Cook D.R."/>
        </authorList>
    </citation>
    <scope>NUCLEOTIDE SEQUENCE [LARGE SCALE GENOMIC DNA]</scope>
    <source>
        <strain evidence="2">cv. CDC Frontier</strain>
    </source>
</reference>
<proteinExistence type="predicted"/>
<dbReference type="RefSeq" id="XP_004506327.1">
    <property type="nucleotide sequence ID" value="XM_004506270.3"/>
</dbReference>
<dbReference type="KEGG" id="cam:101492008"/>
<feature type="compositionally biased region" description="Acidic residues" evidence="1">
    <location>
        <begin position="474"/>
        <end position="483"/>
    </location>
</feature>
<feature type="region of interest" description="Disordered" evidence="1">
    <location>
        <begin position="33"/>
        <end position="53"/>
    </location>
</feature>
<dbReference type="PANTHER" id="PTHR37261">
    <property type="entry name" value="40S RIBOSOMAL PROTEIN S27"/>
    <property type="match status" value="1"/>
</dbReference>
<name>A0A1S2YKW2_CICAR</name>
<feature type="compositionally biased region" description="Low complexity" evidence="1">
    <location>
        <begin position="43"/>
        <end position="53"/>
    </location>
</feature>
<dbReference type="OrthoDB" id="1939758at2759"/>
<dbReference type="eggNOG" id="ENOG502R822">
    <property type="taxonomic scope" value="Eukaryota"/>
</dbReference>